<comment type="caution">
    <text evidence="2">The sequence shown here is derived from an EMBL/GenBank/DDBJ whole genome shotgun (WGS) entry which is preliminary data.</text>
</comment>
<gene>
    <name evidence="2" type="ORF">L3H44_11075</name>
</gene>
<evidence type="ECO:0000259" key="1">
    <source>
        <dbReference type="Pfam" id="PF17921"/>
    </source>
</evidence>
<reference evidence="2 3" key="1">
    <citation type="submission" date="2022-01" db="EMBL/GenBank/DDBJ databases">
        <title>Identification and Characterization of Corynebacterium sp.</title>
        <authorList>
            <person name="Luo Q."/>
            <person name="Qu P."/>
            <person name="Chen Q."/>
        </authorList>
    </citation>
    <scope>NUCLEOTIDE SEQUENCE [LARGE SCALE GENOMIC DNA]</scope>
    <source>
        <strain evidence="2 3">MC-12</strain>
    </source>
</reference>
<feature type="domain" description="Integrase zinc-binding" evidence="1">
    <location>
        <begin position="95"/>
        <end position="150"/>
    </location>
</feature>
<dbReference type="PANTHER" id="PTHR45835">
    <property type="entry name" value="YALI0A06105P"/>
    <property type="match status" value="1"/>
</dbReference>
<name>A0ABS9HPV5_9CORY</name>
<protein>
    <recommendedName>
        <fullName evidence="1">Integrase zinc-binding domain-containing protein</fullName>
    </recommendedName>
</protein>
<dbReference type="Proteomes" id="UP001200604">
    <property type="component" value="Unassembled WGS sequence"/>
</dbReference>
<evidence type="ECO:0000313" key="3">
    <source>
        <dbReference type="Proteomes" id="UP001200604"/>
    </source>
</evidence>
<feature type="non-terminal residue" evidence="2">
    <location>
        <position position="204"/>
    </location>
</feature>
<evidence type="ECO:0000313" key="2">
    <source>
        <dbReference type="EMBL" id="MCF6774925.1"/>
    </source>
</evidence>
<accession>A0ABS9HPV5</accession>
<dbReference type="InterPro" id="IPR041588">
    <property type="entry name" value="Integrase_H2C2"/>
</dbReference>
<dbReference type="Pfam" id="PF17921">
    <property type="entry name" value="Integrase_H2C2"/>
    <property type="match status" value="1"/>
</dbReference>
<dbReference type="Gene3D" id="1.10.340.70">
    <property type="match status" value="1"/>
</dbReference>
<dbReference type="EMBL" id="JAKJKU010000072">
    <property type="protein sequence ID" value="MCF6774925.1"/>
    <property type="molecule type" value="Genomic_DNA"/>
</dbReference>
<sequence length="204" mass="23173">MNTGSQAMVSSGVAKDIWQLASLGIRLLETPKEGVIVHNAATSSLVREVKEKQPQDPVLQQLKEKVSQDVVKGFELTQNGVLYFQNRLCVPNTSGIRKRIMEEAHHSRYSIHPGSTKMYYDLKGMFCCGGMKKDLAEFVAQCPNCQQVKVEHQKPGGYMQCIEIPIWKWDMINMDFVTGLPRSFQKFDSIWVIVIDSQSQRIFC</sequence>
<keyword evidence="3" id="KW-1185">Reference proteome</keyword>
<organism evidence="2 3">
    <name type="scientific">Corynebacterium parakroppenstedtii</name>
    <dbReference type="NCBI Taxonomy" id="2828363"/>
    <lineage>
        <taxon>Bacteria</taxon>
        <taxon>Bacillati</taxon>
        <taxon>Actinomycetota</taxon>
        <taxon>Actinomycetes</taxon>
        <taxon>Mycobacteriales</taxon>
        <taxon>Corynebacteriaceae</taxon>
        <taxon>Corynebacterium</taxon>
    </lineage>
</organism>
<proteinExistence type="predicted"/>
<dbReference type="PANTHER" id="PTHR45835:SF91">
    <property type="entry name" value="RETROTRANSPOSON, TY3-GYPSY SUBCLASS-LIKE PROTEIN"/>
    <property type="match status" value="1"/>
</dbReference>